<dbReference type="InterPro" id="IPR013520">
    <property type="entry name" value="Ribonucl_H"/>
</dbReference>
<evidence type="ECO:0000259" key="2">
    <source>
        <dbReference type="SMART" id="SM00479"/>
    </source>
</evidence>
<evidence type="ECO:0000313" key="3">
    <source>
        <dbReference type="EMBL" id="TKA61608.1"/>
    </source>
</evidence>
<feature type="domain" description="Exonuclease" evidence="2">
    <location>
        <begin position="1"/>
        <end position="180"/>
    </location>
</feature>
<dbReference type="Gene3D" id="3.30.420.10">
    <property type="entry name" value="Ribonuclease H-like superfamily/Ribonuclease H"/>
    <property type="match status" value="1"/>
</dbReference>
<accession>A0A4U0WGR1</accession>
<gene>
    <name evidence="3" type="ORF">B0A55_11217</name>
</gene>
<proteinExistence type="predicted"/>
<keyword evidence="4" id="KW-1185">Reference proteome</keyword>
<evidence type="ECO:0000313" key="4">
    <source>
        <dbReference type="Proteomes" id="UP000309340"/>
    </source>
</evidence>
<dbReference type="Proteomes" id="UP000309340">
    <property type="component" value="Unassembled WGS sequence"/>
</dbReference>
<feature type="region of interest" description="Disordered" evidence="1">
    <location>
        <begin position="189"/>
        <end position="217"/>
    </location>
</feature>
<dbReference type="InterPro" id="IPR036397">
    <property type="entry name" value="RNaseH_sf"/>
</dbReference>
<organism evidence="3 4">
    <name type="scientific">Friedmanniomyces simplex</name>
    <dbReference type="NCBI Taxonomy" id="329884"/>
    <lineage>
        <taxon>Eukaryota</taxon>
        <taxon>Fungi</taxon>
        <taxon>Dikarya</taxon>
        <taxon>Ascomycota</taxon>
        <taxon>Pezizomycotina</taxon>
        <taxon>Dothideomycetes</taxon>
        <taxon>Dothideomycetidae</taxon>
        <taxon>Mycosphaerellales</taxon>
        <taxon>Teratosphaeriaceae</taxon>
        <taxon>Friedmanniomyces</taxon>
    </lineage>
</organism>
<dbReference type="SUPFAM" id="SSF53098">
    <property type="entry name" value="Ribonuclease H-like"/>
    <property type="match status" value="1"/>
</dbReference>
<sequence length="266" mass="29136">MAADLEGCQRNGVQYVGSLSIANAHKRGVYDIFADHGGYRTEDEFINQPPPASKKLGVYWRDLAPHNGAQPIKDVIQNFVDLAVGRIMVFHDSGADKRMLDHSAAVCGLTIPWDKISVRDTQKYRQYWFNNTNSRTGPSLKDVVEEHLPWMKFREGEHNSLEDAVATLHLYLLDQESIDAMYAPFASPTSAEDNSAASDDTSSASTPETPTTENSLPLYTTHHEGIELAVLTEAAQRFQQAAAAQSTATACYATSSRAFGATATGH</sequence>
<dbReference type="SMART" id="SM00479">
    <property type="entry name" value="EXOIII"/>
    <property type="match status" value="1"/>
</dbReference>
<dbReference type="GO" id="GO:0003676">
    <property type="term" value="F:nucleic acid binding"/>
    <property type="evidence" value="ECO:0007669"/>
    <property type="project" value="InterPro"/>
</dbReference>
<protein>
    <recommendedName>
        <fullName evidence="2">Exonuclease domain-containing protein</fullName>
    </recommendedName>
</protein>
<reference evidence="3 4" key="1">
    <citation type="submission" date="2017-03" db="EMBL/GenBank/DDBJ databases">
        <title>Genomes of endolithic fungi from Antarctica.</title>
        <authorList>
            <person name="Coleine C."/>
            <person name="Masonjones S."/>
            <person name="Stajich J.E."/>
        </authorList>
    </citation>
    <scope>NUCLEOTIDE SEQUENCE [LARGE SCALE GENOMIC DNA]</scope>
    <source>
        <strain evidence="3 4">CCFEE 5184</strain>
    </source>
</reference>
<name>A0A4U0WGR1_9PEZI</name>
<dbReference type="OrthoDB" id="8191639at2759"/>
<dbReference type="AlphaFoldDB" id="A0A4U0WGR1"/>
<evidence type="ECO:0000256" key="1">
    <source>
        <dbReference type="SAM" id="MobiDB-lite"/>
    </source>
</evidence>
<feature type="compositionally biased region" description="Low complexity" evidence="1">
    <location>
        <begin position="189"/>
        <end position="215"/>
    </location>
</feature>
<comment type="caution">
    <text evidence="3">The sequence shown here is derived from an EMBL/GenBank/DDBJ whole genome shotgun (WGS) entry which is preliminary data.</text>
</comment>
<dbReference type="EMBL" id="NAJQ01001194">
    <property type="protein sequence ID" value="TKA61608.1"/>
    <property type="molecule type" value="Genomic_DNA"/>
</dbReference>
<dbReference type="InterPro" id="IPR012337">
    <property type="entry name" value="RNaseH-like_sf"/>
</dbReference>